<keyword evidence="6" id="KW-1185">Reference proteome</keyword>
<comment type="caution">
    <text evidence="5">The sequence shown here is derived from an EMBL/GenBank/DDBJ whole genome shotgun (WGS) entry which is preliminary data.</text>
</comment>
<reference evidence="5" key="1">
    <citation type="submission" date="2021-11" db="EMBL/GenBank/DDBJ databases">
        <title>Streptomyces corallinus and Kineosporia corallina sp. nov., two new coral-derived marine actinobacteria.</title>
        <authorList>
            <person name="Buangrab K."/>
            <person name="Sutthacheep M."/>
            <person name="Yeemin T."/>
            <person name="Harunari E."/>
            <person name="Igarashi Y."/>
            <person name="Sripreechasak P."/>
            <person name="Kanchanasin P."/>
            <person name="Tanasupawat S."/>
            <person name="Phongsopitanun W."/>
        </authorList>
    </citation>
    <scope>NUCLEOTIDE SEQUENCE</scope>
    <source>
        <strain evidence="5">JCM 31032</strain>
    </source>
</reference>
<feature type="region of interest" description="Disordered" evidence="2">
    <location>
        <begin position="30"/>
        <end position="79"/>
    </location>
</feature>
<evidence type="ECO:0000313" key="5">
    <source>
        <dbReference type="EMBL" id="MCD5314221.1"/>
    </source>
</evidence>
<keyword evidence="3" id="KW-0812">Transmembrane</keyword>
<proteinExistence type="predicted"/>
<evidence type="ECO:0000259" key="4">
    <source>
        <dbReference type="Pfam" id="PF14257"/>
    </source>
</evidence>
<name>A0A9X1NI64_9ACTN</name>
<sequence length="302" mass="30797">MTTHKTLRGGVIALAVGLVFAIGGCGGAGASDSGGSEASEDSGTAASAELSSDGSEQASASDSADQAGRKIDVAEVSPSQQIRTAQVTLEVKAIGEGSARVRGIAAGVGGLVQDENSTFEDPDSDGGSSVITLRVPVEKLDPAIEQLDDVGRRLDLRTSSKDVTTSIADLDSRVRSQETSVERMRVLLAEADSVKDVIAIESELSTREANLESLQAQAAAVKDKAALSTLVVTLQLASAEPVADDDSGFLAGLGAGWDALKAGTVAVLTVVGVLLPIGLALAVILVPAWFVYRRLRPAATSS</sequence>
<evidence type="ECO:0000313" key="6">
    <source>
        <dbReference type="Proteomes" id="UP001138997"/>
    </source>
</evidence>
<protein>
    <submittedName>
        <fullName evidence="5">DUF4349 domain-containing protein</fullName>
    </submittedName>
</protein>
<keyword evidence="1" id="KW-0175">Coiled coil</keyword>
<keyword evidence="3" id="KW-0472">Membrane</keyword>
<dbReference type="PROSITE" id="PS51257">
    <property type="entry name" value="PROKAR_LIPOPROTEIN"/>
    <property type="match status" value="1"/>
</dbReference>
<evidence type="ECO:0000256" key="1">
    <source>
        <dbReference type="SAM" id="Coils"/>
    </source>
</evidence>
<evidence type="ECO:0000256" key="2">
    <source>
        <dbReference type="SAM" id="MobiDB-lite"/>
    </source>
</evidence>
<dbReference type="InterPro" id="IPR025645">
    <property type="entry name" value="DUF4349"/>
</dbReference>
<dbReference type="AlphaFoldDB" id="A0A9X1NI64"/>
<dbReference type="RefSeq" id="WP_231446543.1">
    <property type="nucleotide sequence ID" value="NZ_JAJOMB010000015.1"/>
</dbReference>
<dbReference type="Proteomes" id="UP001138997">
    <property type="component" value="Unassembled WGS sequence"/>
</dbReference>
<evidence type="ECO:0000256" key="3">
    <source>
        <dbReference type="SAM" id="Phobius"/>
    </source>
</evidence>
<keyword evidence="3" id="KW-1133">Transmembrane helix</keyword>
<dbReference type="EMBL" id="JAJOMB010000015">
    <property type="protein sequence ID" value="MCD5314221.1"/>
    <property type="molecule type" value="Genomic_DNA"/>
</dbReference>
<organism evidence="5 6">
    <name type="scientific">Kineosporia babensis</name>
    <dbReference type="NCBI Taxonomy" id="499548"/>
    <lineage>
        <taxon>Bacteria</taxon>
        <taxon>Bacillati</taxon>
        <taxon>Actinomycetota</taxon>
        <taxon>Actinomycetes</taxon>
        <taxon>Kineosporiales</taxon>
        <taxon>Kineosporiaceae</taxon>
        <taxon>Kineosporia</taxon>
    </lineage>
</organism>
<gene>
    <name evidence="5" type="ORF">LR394_25245</name>
</gene>
<accession>A0A9X1NI64</accession>
<feature type="compositionally biased region" description="Low complexity" evidence="2">
    <location>
        <begin position="30"/>
        <end position="66"/>
    </location>
</feature>
<dbReference type="Pfam" id="PF14257">
    <property type="entry name" value="DUF4349"/>
    <property type="match status" value="1"/>
</dbReference>
<feature type="coiled-coil region" evidence="1">
    <location>
        <begin position="197"/>
        <end position="224"/>
    </location>
</feature>
<feature type="transmembrane region" description="Helical" evidence="3">
    <location>
        <begin position="265"/>
        <end position="292"/>
    </location>
</feature>
<feature type="domain" description="DUF4349" evidence="4">
    <location>
        <begin position="82"/>
        <end position="289"/>
    </location>
</feature>